<dbReference type="AlphaFoldDB" id="V8CBK2"/>
<reference evidence="4 5" key="1">
    <citation type="journal article" date="2014" name="Genome Announc.">
        <title>Draft genome sequences of six enterohepatic helicobacter species isolated from humans and one from rhesus macaques.</title>
        <authorList>
            <person name="Shen Z."/>
            <person name="Sheh A."/>
            <person name="Young S.K."/>
            <person name="Abouelliel A."/>
            <person name="Ward D.V."/>
            <person name="Earl A.M."/>
            <person name="Fox J.G."/>
        </authorList>
    </citation>
    <scope>NUCLEOTIDE SEQUENCE [LARGE SCALE GENOMIC DNA]</scope>
    <source>
        <strain evidence="4 5">MIT 99-5501</strain>
    </source>
</reference>
<evidence type="ECO:0000313" key="4">
    <source>
        <dbReference type="EMBL" id="ETD24749.1"/>
    </source>
</evidence>
<feature type="binding site" evidence="3">
    <location>
        <position position="148"/>
    </location>
    <ligand>
        <name>a divalent metal cation</name>
        <dbReference type="ChEBI" id="CHEBI:60240"/>
    </ligand>
</feature>
<keyword evidence="2 3" id="KW-0479">Metal-binding</keyword>
<evidence type="ECO:0000256" key="1">
    <source>
        <dbReference type="ARBA" id="ARBA00008635"/>
    </source>
</evidence>
<name>V8CBK2_9HELI</name>
<evidence type="ECO:0000256" key="3">
    <source>
        <dbReference type="PIRSR" id="PIRSR607837-1"/>
    </source>
</evidence>
<dbReference type="InterPro" id="IPR007837">
    <property type="entry name" value="DinB"/>
</dbReference>
<accession>V8CBK2</accession>
<feature type="binding site" evidence="3">
    <location>
        <position position="144"/>
    </location>
    <ligand>
        <name>a divalent metal cation</name>
        <dbReference type="ChEBI" id="CHEBI:60240"/>
    </ligand>
</feature>
<dbReference type="HOGENOM" id="CLU_101283_1_0_7"/>
<dbReference type="Proteomes" id="UP000018731">
    <property type="component" value="Unassembled WGS sequence"/>
</dbReference>
<dbReference type="GO" id="GO:0046872">
    <property type="term" value="F:metal ion binding"/>
    <property type="evidence" value="ECO:0007669"/>
    <property type="project" value="UniProtKB-KW"/>
</dbReference>
<dbReference type="eggNOG" id="COG2318">
    <property type="taxonomic scope" value="Bacteria"/>
</dbReference>
<evidence type="ECO:0000313" key="5">
    <source>
        <dbReference type="Proteomes" id="UP000018731"/>
    </source>
</evidence>
<dbReference type="InterPro" id="IPR034660">
    <property type="entry name" value="DinB/YfiT-like"/>
</dbReference>
<organism evidence="4 5">
    <name type="scientific">Helicobacter macacae MIT 99-5501</name>
    <dbReference type="NCBI Taxonomy" id="1357400"/>
    <lineage>
        <taxon>Bacteria</taxon>
        <taxon>Pseudomonadati</taxon>
        <taxon>Campylobacterota</taxon>
        <taxon>Epsilonproteobacteria</taxon>
        <taxon>Campylobacterales</taxon>
        <taxon>Helicobacteraceae</taxon>
        <taxon>Helicobacter</taxon>
    </lineage>
</organism>
<gene>
    <name evidence="4" type="ORF">HMPREF2086_00083</name>
</gene>
<dbReference type="Pfam" id="PF05163">
    <property type="entry name" value="DinB"/>
    <property type="match status" value="1"/>
</dbReference>
<dbReference type="RefSeq" id="WP_023926751.1">
    <property type="nucleotide sequence ID" value="NZ_KI669454.1"/>
</dbReference>
<comment type="similarity">
    <text evidence="1">Belongs to the DinB family.</text>
</comment>
<evidence type="ECO:0000256" key="2">
    <source>
        <dbReference type="ARBA" id="ARBA00022723"/>
    </source>
</evidence>
<dbReference type="PATRIC" id="fig|1357400.3.peg.116"/>
<dbReference type="Gene3D" id="1.20.120.450">
    <property type="entry name" value="dinb family like domain"/>
    <property type="match status" value="1"/>
</dbReference>
<dbReference type="OrthoDB" id="9807509at2"/>
<dbReference type="STRING" id="1357400.HMPREF2086_00083"/>
<keyword evidence="5" id="KW-1185">Reference proteome</keyword>
<dbReference type="PANTHER" id="PTHR37302:SF1">
    <property type="entry name" value="PROTEIN DINB"/>
    <property type="match status" value="1"/>
</dbReference>
<feature type="binding site" evidence="3">
    <location>
        <position position="49"/>
    </location>
    <ligand>
        <name>a divalent metal cation</name>
        <dbReference type="ChEBI" id="CHEBI:60240"/>
    </ligand>
</feature>
<comment type="caution">
    <text evidence="4">The sequence shown here is derived from an EMBL/GenBank/DDBJ whole genome shotgun (WGS) entry which is preliminary data.</text>
</comment>
<protein>
    <recommendedName>
        <fullName evidence="6">DinB-like domain-containing protein</fullName>
    </recommendedName>
</protein>
<dbReference type="PANTHER" id="PTHR37302">
    <property type="entry name" value="SLR1116 PROTEIN"/>
    <property type="match status" value="1"/>
</dbReference>
<proteinExistence type="inferred from homology"/>
<evidence type="ECO:0008006" key="6">
    <source>
        <dbReference type="Google" id="ProtNLM"/>
    </source>
</evidence>
<dbReference type="EMBL" id="AZJI01000001">
    <property type="protein sequence ID" value="ETD24749.1"/>
    <property type="molecule type" value="Genomic_DNA"/>
</dbReference>
<sequence>MQKDILLLMGRYNQSANSAMIEVLEDLDEVALHKDRGLYYKSIIGTMVHYTAGDASFFKDYFASFCENPPSASKIEAMLESPFALKSEIANDATNLFAAREEIDSYILQVIEGIGDFSAIKELAFPWGAMKKPVYQFIFGILNHGTHHRGMIASVLDTLGVQNDFNGALGI</sequence>
<dbReference type="SUPFAM" id="SSF109854">
    <property type="entry name" value="DinB/YfiT-like putative metalloenzymes"/>
    <property type="match status" value="1"/>
</dbReference>